<sequence length="341" mass="39702">MSEFYLRVVVGGAWIFSVMILFSVMSEMFCDFEDIVLGGVILFLMFSHLYIVLDNARENKRPLLHPKSIRVVGVCIFLCAVFRTMEKADLIDDEHVGLFYIFTILAGFVLNITVFSVDNYIPMDTTDKRNIIENKKEIVFTGTMNSGWLDFDAFDAEKYSVDISYKAMYFDKSEKDADIHFKKQKSGYFAEIENHPMRDYNFAENQDFDDFLLDLSHKNSHLIKAIYMCTYFVPDWAGVKEICDKISSLSLKPEMHKSICFSIDDIDDFIAKMRVMNGLSEKVRGYFKYQFKQDLQELKPCGFVRKWGKETEVKNTLILKINETPFAIIKKYSYSISFDVL</sequence>
<gene>
    <name evidence="2" type="ORF">TresaDRAFT_1046</name>
</gene>
<feature type="transmembrane region" description="Helical" evidence="1">
    <location>
        <begin position="5"/>
        <end position="23"/>
    </location>
</feature>
<keyword evidence="1" id="KW-0472">Membrane</keyword>
<organism evidence="2 3">
    <name type="scientific">Treponema saccharophilum DSM 2985</name>
    <dbReference type="NCBI Taxonomy" id="907348"/>
    <lineage>
        <taxon>Bacteria</taxon>
        <taxon>Pseudomonadati</taxon>
        <taxon>Spirochaetota</taxon>
        <taxon>Spirochaetia</taxon>
        <taxon>Spirochaetales</taxon>
        <taxon>Treponemataceae</taxon>
        <taxon>Treponema</taxon>
    </lineage>
</organism>
<dbReference type="AlphaFoldDB" id="H7EL32"/>
<feature type="transmembrane region" description="Helical" evidence="1">
    <location>
        <begin position="68"/>
        <end position="85"/>
    </location>
</feature>
<protein>
    <submittedName>
        <fullName evidence="2">Uncharacterized protein</fullName>
    </submittedName>
</protein>
<keyword evidence="3" id="KW-1185">Reference proteome</keyword>
<keyword evidence="1" id="KW-1133">Transmembrane helix</keyword>
<name>H7EL32_9SPIR</name>
<evidence type="ECO:0000256" key="1">
    <source>
        <dbReference type="SAM" id="Phobius"/>
    </source>
</evidence>
<reference evidence="2 3" key="1">
    <citation type="submission" date="2011-09" db="EMBL/GenBank/DDBJ databases">
        <title>The draft genome of Treponema saccharophilum DSM 2985.</title>
        <authorList>
            <consortium name="US DOE Joint Genome Institute (JGI-PGF)"/>
            <person name="Lucas S."/>
            <person name="Copeland A."/>
            <person name="Lapidus A."/>
            <person name="Glavina del Rio T."/>
            <person name="Dalin E."/>
            <person name="Tice H."/>
            <person name="Bruce D."/>
            <person name="Goodwin L."/>
            <person name="Pitluck S."/>
            <person name="Peters L."/>
            <person name="Kyrpides N."/>
            <person name="Mavromatis K."/>
            <person name="Ivanova N."/>
            <person name="Markowitz V."/>
            <person name="Cheng J.-F."/>
            <person name="Hugenholtz P."/>
            <person name="Woyke T."/>
            <person name="Wu D."/>
            <person name="Gronow S."/>
            <person name="Wellnitz S."/>
            <person name="Brambilla E."/>
            <person name="Klenk H.-P."/>
            <person name="Eisen J.A."/>
        </authorList>
    </citation>
    <scope>NUCLEOTIDE SEQUENCE [LARGE SCALE GENOMIC DNA]</scope>
    <source>
        <strain evidence="2 3">DSM 2985</strain>
    </source>
</reference>
<evidence type="ECO:0000313" key="2">
    <source>
        <dbReference type="EMBL" id="EIC01757.1"/>
    </source>
</evidence>
<dbReference type="Proteomes" id="UP000003571">
    <property type="component" value="Unassembled WGS sequence"/>
</dbReference>
<dbReference type="STRING" id="907348.TresaDRAFT_1046"/>
<dbReference type="EMBL" id="AGRW01000047">
    <property type="protein sequence ID" value="EIC01757.1"/>
    <property type="molecule type" value="Genomic_DNA"/>
</dbReference>
<proteinExistence type="predicted"/>
<evidence type="ECO:0000313" key="3">
    <source>
        <dbReference type="Proteomes" id="UP000003571"/>
    </source>
</evidence>
<dbReference type="PATRIC" id="fig|907348.3.peg.1614"/>
<accession>H7EL32</accession>
<keyword evidence="1" id="KW-0812">Transmembrane</keyword>
<dbReference type="RefSeq" id="WP_002704519.1">
    <property type="nucleotide sequence ID" value="NZ_AGRW01000047.1"/>
</dbReference>
<comment type="caution">
    <text evidence="2">The sequence shown here is derived from an EMBL/GenBank/DDBJ whole genome shotgun (WGS) entry which is preliminary data.</text>
</comment>
<feature type="transmembrane region" description="Helical" evidence="1">
    <location>
        <begin position="97"/>
        <end position="121"/>
    </location>
</feature>
<feature type="transmembrane region" description="Helical" evidence="1">
    <location>
        <begin position="35"/>
        <end position="56"/>
    </location>
</feature>